<evidence type="ECO:0000256" key="2">
    <source>
        <dbReference type="ARBA" id="ARBA00022692"/>
    </source>
</evidence>
<evidence type="ECO:0000256" key="1">
    <source>
        <dbReference type="ARBA" id="ARBA00004141"/>
    </source>
</evidence>
<comment type="caution">
    <text evidence="9">The sequence shown here is derived from an EMBL/GenBank/DDBJ whole genome shotgun (WGS) entry which is preliminary data.</text>
</comment>
<feature type="compositionally biased region" description="Polar residues" evidence="6">
    <location>
        <begin position="292"/>
        <end position="302"/>
    </location>
</feature>
<feature type="transmembrane region" description="Helical" evidence="7">
    <location>
        <begin position="98"/>
        <end position="122"/>
    </location>
</feature>
<name>A0A8H3FFZ0_9LECA</name>
<dbReference type="OrthoDB" id="5402442at2759"/>
<feature type="region of interest" description="Disordered" evidence="6">
    <location>
        <begin position="344"/>
        <end position="375"/>
    </location>
</feature>
<dbReference type="PANTHER" id="PTHR33048:SF155">
    <property type="entry name" value="INTEGRAL MEMBRANE PROTEIN"/>
    <property type="match status" value="1"/>
</dbReference>
<keyword evidence="3 7" id="KW-1133">Transmembrane helix</keyword>
<evidence type="ECO:0000256" key="5">
    <source>
        <dbReference type="ARBA" id="ARBA00038359"/>
    </source>
</evidence>
<dbReference type="Proteomes" id="UP000664169">
    <property type="component" value="Unassembled WGS sequence"/>
</dbReference>
<evidence type="ECO:0000313" key="10">
    <source>
        <dbReference type="Proteomes" id="UP000664169"/>
    </source>
</evidence>
<feature type="transmembrane region" description="Helical" evidence="7">
    <location>
        <begin position="220"/>
        <end position="240"/>
    </location>
</feature>
<dbReference type="AlphaFoldDB" id="A0A8H3FFZ0"/>
<evidence type="ECO:0000313" key="9">
    <source>
        <dbReference type="EMBL" id="CAF9922052.1"/>
    </source>
</evidence>
<feature type="transmembrane region" description="Helical" evidence="7">
    <location>
        <begin position="134"/>
        <end position="156"/>
    </location>
</feature>
<feature type="region of interest" description="Disordered" evidence="6">
    <location>
        <begin position="288"/>
        <end position="307"/>
    </location>
</feature>
<dbReference type="Pfam" id="PF20684">
    <property type="entry name" value="Fung_rhodopsin"/>
    <property type="match status" value="1"/>
</dbReference>
<dbReference type="EMBL" id="CAJPDQ010000017">
    <property type="protein sequence ID" value="CAF9922052.1"/>
    <property type="molecule type" value="Genomic_DNA"/>
</dbReference>
<reference evidence="9" key="1">
    <citation type="submission" date="2021-03" db="EMBL/GenBank/DDBJ databases">
        <authorList>
            <person name="Tagirdzhanova G."/>
        </authorList>
    </citation>
    <scope>NUCLEOTIDE SEQUENCE</scope>
</reference>
<keyword evidence="2 7" id="KW-0812">Transmembrane</keyword>
<proteinExistence type="inferred from homology"/>
<gene>
    <name evidence="9" type="ORF">GOMPHAMPRED_002477</name>
</gene>
<keyword evidence="4 7" id="KW-0472">Membrane</keyword>
<protein>
    <recommendedName>
        <fullName evidence="8">Rhodopsin domain-containing protein</fullName>
    </recommendedName>
</protein>
<comment type="similarity">
    <text evidence="5">Belongs to the SAT4 family.</text>
</comment>
<organism evidence="9 10">
    <name type="scientific">Gomphillus americanus</name>
    <dbReference type="NCBI Taxonomy" id="1940652"/>
    <lineage>
        <taxon>Eukaryota</taxon>
        <taxon>Fungi</taxon>
        <taxon>Dikarya</taxon>
        <taxon>Ascomycota</taxon>
        <taxon>Pezizomycotina</taxon>
        <taxon>Lecanoromycetes</taxon>
        <taxon>OSLEUM clade</taxon>
        <taxon>Ostropomycetidae</taxon>
        <taxon>Ostropales</taxon>
        <taxon>Graphidaceae</taxon>
        <taxon>Gomphilloideae</taxon>
        <taxon>Gomphillus</taxon>
    </lineage>
</organism>
<evidence type="ECO:0000259" key="8">
    <source>
        <dbReference type="Pfam" id="PF20684"/>
    </source>
</evidence>
<feature type="compositionally biased region" description="Polar residues" evidence="6">
    <location>
        <begin position="365"/>
        <end position="375"/>
    </location>
</feature>
<accession>A0A8H3FFZ0</accession>
<dbReference type="GO" id="GO:0016020">
    <property type="term" value="C:membrane"/>
    <property type="evidence" value="ECO:0007669"/>
    <property type="project" value="UniProtKB-SubCell"/>
</dbReference>
<evidence type="ECO:0000256" key="4">
    <source>
        <dbReference type="ARBA" id="ARBA00023136"/>
    </source>
</evidence>
<dbReference type="InterPro" id="IPR052337">
    <property type="entry name" value="SAT4-like"/>
</dbReference>
<evidence type="ECO:0000256" key="7">
    <source>
        <dbReference type="SAM" id="Phobius"/>
    </source>
</evidence>
<feature type="domain" description="Rhodopsin" evidence="8">
    <location>
        <begin position="40"/>
        <end position="285"/>
    </location>
</feature>
<evidence type="ECO:0000256" key="6">
    <source>
        <dbReference type="SAM" id="MobiDB-lite"/>
    </source>
</evidence>
<feature type="transmembrane region" description="Helical" evidence="7">
    <location>
        <begin position="184"/>
        <end position="208"/>
    </location>
</feature>
<dbReference type="PANTHER" id="PTHR33048">
    <property type="entry name" value="PTH11-LIKE INTEGRAL MEMBRANE PROTEIN (AFU_ORTHOLOGUE AFUA_5G11245)"/>
    <property type="match status" value="1"/>
</dbReference>
<comment type="subcellular location">
    <subcellularLocation>
        <location evidence="1">Membrane</location>
        <topology evidence="1">Multi-pass membrane protein</topology>
    </subcellularLocation>
</comment>
<feature type="transmembrane region" description="Helical" evidence="7">
    <location>
        <begin position="59"/>
        <end position="78"/>
    </location>
</feature>
<feature type="transmembrane region" description="Helical" evidence="7">
    <location>
        <begin position="20"/>
        <end position="39"/>
    </location>
</feature>
<evidence type="ECO:0000256" key="3">
    <source>
        <dbReference type="ARBA" id="ARBA00022989"/>
    </source>
</evidence>
<keyword evidence="10" id="KW-1185">Reference proteome</keyword>
<sequence>MSGFNATEQLQGQGELNDFTFQASAAGWTIFALMTIIFWMRTAARFWYTEASLGIEDIIISVSWLFDIVRMITFQMALSYTRQITAENLTTSAPPATFWALFTDTWAFLSVTLPKIGVAFLLVRIFQPRPWVRYAILGFPFALFLICIVGFILSFAQCSPAAGQWDPFSHPDTVCWPRNTFIDYALVASSMSAFLDLAFAVYPGAVVWQLKLPMWKKLSTIAFMGLGLAAFAFAVTKVSNNATLLGNPNLVELYTHALHIGLWNSIEGDFVLIAACLPGARPWFKSNKRHTSANTSNLSSLKSRSRHDRHIPIEDQELGIAKHGEPPAVTNGNIHVKQDFSFHHEDVNPSNASDDQSYVYELTTPGGQSANTRSS</sequence>
<dbReference type="InterPro" id="IPR049326">
    <property type="entry name" value="Rhodopsin_dom_fungi"/>
</dbReference>